<protein>
    <submittedName>
        <fullName evidence="1">Uncharacterized protein</fullName>
    </submittedName>
</protein>
<evidence type="ECO:0000313" key="1">
    <source>
        <dbReference type="EMBL" id="MBW0531284.1"/>
    </source>
</evidence>
<dbReference type="Proteomes" id="UP000765509">
    <property type="component" value="Unassembled WGS sequence"/>
</dbReference>
<organism evidence="1 2">
    <name type="scientific">Austropuccinia psidii MF-1</name>
    <dbReference type="NCBI Taxonomy" id="1389203"/>
    <lineage>
        <taxon>Eukaryota</taxon>
        <taxon>Fungi</taxon>
        <taxon>Dikarya</taxon>
        <taxon>Basidiomycota</taxon>
        <taxon>Pucciniomycotina</taxon>
        <taxon>Pucciniomycetes</taxon>
        <taxon>Pucciniales</taxon>
        <taxon>Sphaerophragmiaceae</taxon>
        <taxon>Austropuccinia</taxon>
    </lineage>
</organism>
<name>A0A9Q3F1X6_9BASI</name>
<gene>
    <name evidence="1" type="ORF">O181_070999</name>
</gene>
<dbReference type="EMBL" id="AVOT02036712">
    <property type="protein sequence ID" value="MBW0531284.1"/>
    <property type="molecule type" value="Genomic_DNA"/>
</dbReference>
<sequence>MAPIQHINPLVFILDMLTESKMSAPNSDMPNLTSNDSLLGQQETSHVHNTGLYQTMISDNESSEAYDIGDEDYVVAEDDVTPPKERNLW</sequence>
<accession>A0A9Q3F1X6</accession>
<proteinExistence type="predicted"/>
<evidence type="ECO:0000313" key="2">
    <source>
        <dbReference type="Proteomes" id="UP000765509"/>
    </source>
</evidence>
<comment type="caution">
    <text evidence="1">The sequence shown here is derived from an EMBL/GenBank/DDBJ whole genome shotgun (WGS) entry which is preliminary data.</text>
</comment>
<dbReference type="AlphaFoldDB" id="A0A9Q3F1X6"/>
<reference evidence="1" key="1">
    <citation type="submission" date="2021-03" db="EMBL/GenBank/DDBJ databases">
        <title>Draft genome sequence of rust myrtle Austropuccinia psidii MF-1, a brazilian biotype.</title>
        <authorList>
            <person name="Quecine M.C."/>
            <person name="Pachon D.M.R."/>
            <person name="Bonatelli M.L."/>
            <person name="Correr F.H."/>
            <person name="Franceschini L.M."/>
            <person name="Leite T.F."/>
            <person name="Margarido G.R.A."/>
            <person name="Almeida C.A."/>
            <person name="Ferrarezi J.A."/>
            <person name="Labate C.A."/>
        </authorList>
    </citation>
    <scope>NUCLEOTIDE SEQUENCE</scope>
    <source>
        <strain evidence="1">MF-1</strain>
    </source>
</reference>
<keyword evidence="2" id="KW-1185">Reference proteome</keyword>